<comment type="caution">
    <text evidence="1">The sequence shown here is derived from an EMBL/GenBank/DDBJ whole genome shotgun (WGS) entry which is preliminary data.</text>
</comment>
<dbReference type="EMBL" id="CAKOAT010145710">
    <property type="protein sequence ID" value="CAH8341180.1"/>
    <property type="molecule type" value="Genomic_DNA"/>
</dbReference>
<dbReference type="Proteomes" id="UP001642260">
    <property type="component" value="Unassembled WGS sequence"/>
</dbReference>
<reference evidence="1 2" key="1">
    <citation type="submission" date="2022-03" db="EMBL/GenBank/DDBJ databases">
        <authorList>
            <person name="Macdonald S."/>
            <person name="Ahmed S."/>
            <person name="Newling K."/>
        </authorList>
    </citation>
    <scope>NUCLEOTIDE SEQUENCE [LARGE SCALE GENOMIC DNA]</scope>
</reference>
<protein>
    <submittedName>
        <fullName evidence="1">Uncharacterized protein</fullName>
    </submittedName>
</protein>
<evidence type="ECO:0000313" key="1">
    <source>
        <dbReference type="EMBL" id="CAH8341180.1"/>
    </source>
</evidence>
<sequence>MIRGTTFEMSCDDLMLNVSHKFRSSTFDELFQAHVTPGLSEKAKKAVQREKSNNIDLQDSDGLKREILISLDGDSISYLLSLISSWLLSLAGLKSFNINVFFSSS</sequence>
<accession>A0ABC8JVX7</accession>
<dbReference type="AlphaFoldDB" id="A0ABC8JVX7"/>
<proteinExistence type="predicted"/>
<gene>
    <name evidence="1" type="ORF">ERUC_LOCUS15573</name>
</gene>
<evidence type="ECO:0000313" key="2">
    <source>
        <dbReference type="Proteomes" id="UP001642260"/>
    </source>
</evidence>
<organism evidence="1 2">
    <name type="scientific">Eruca vesicaria subsp. sativa</name>
    <name type="common">Garden rocket</name>
    <name type="synonym">Eruca sativa</name>
    <dbReference type="NCBI Taxonomy" id="29727"/>
    <lineage>
        <taxon>Eukaryota</taxon>
        <taxon>Viridiplantae</taxon>
        <taxon>Streptophyta</taxon>
        <taxon>Embryophyta</taxon>
        <taxon>Tracheophyta</taxon>
        <taxon>Spermatophyta</taxon>
        <taxon>Magnoliopsida</taxon>
        <taxon>eudicotyledons</taxon>
        <taxon>Gunneridae</taxon>
        <taxon>Pentapetalae</taxon>
        <taxon>rosids</taxon>
        <taxon>malvids</taxon>
        <taxon>Brassicales</taxon>
        <taxon>Brassicaceae</taxon>
        <taxon>Brassiceae</taxon>
        <taxon>Eruca</taxon>
    </lineage>
</organism>
<name>A0ABC8JVX7_ERUVS</name>
<keyword evidence="2" id="KW-1185">Reference proteome</keyword>